<feature type="compositionally biased region" description="Acidic residues" evidence="1">
    <location>
        <begin position="177"/>
        <end position="187"/>
    </location>
</feature>
<dbReference type="Proteomes" id="UP000703661">
    <property type="component" value="Unassembled WGS sequence"/>
</dbReference>
<keyword evidence="3" id="KW-1185">Reference proteome</keyword>
<protein>
    <submittedName>
        <fullName evidence="2">Uncharacterized protein</fullName>
    </submittedName>
</protein>
<gene>
    <name evidence="2" type="ORF">BGZ80_008293</name>
</gene>
<evidence type="ECO:0000313" key="2">
    <source>
        <dbReference type="EMBL" id="KAG0017423.1"/>
    </source>
</evidence>
<evidence type="ECO:0000313" key="3">
    <source>
        <dbReference type="Proteomes" id="UP000703661"/>
    </source>
</evidence>
<accession>A0A9P6MYT4</accession>
<feature type="compositionally biased region" description="Basic and acidic residues" evidence="1">
    <location>
        <begin position="44"/>
        <end position="54"/>
    </location>
</feature>
<reference evidence="2" key="1">
    <citation type="journal article" date="2020" name="Fungal Divers.">
        <title>Resolving the Mortierellaceae phylogeny through synthesis of multi-gene phylogenetics and phylogenomics.</title>
        <authorList>
            <person name="Vandepol N."/>
            <person name="Liber J."/>
            <person name="Desiro A."/>
            <person name="Na H."/>
            <person name="Kennedy M."/>
            <person name="Barry K."/>
            <person name="Grigoriev I.V."/>
            <person name="Miller A.N."/>
            <person name="O'Donnell K."/>
            <person name="Stajich J.E."/>
            <person name="Bonito G."/>
        </authorList>
    </citation>
    <scope>NUCLEOTIDE SEQUENCE</scope>
    <source>
        <strain evidence="2">NRRL 2769</strain>
    </source>
</reference>
<proteinExistence type="predicted"/>
<comment type="caution">
    <text evidence="2">The sequence shown here is derived from an EMBL/GenBank/DDBJ whole genome shotgun (WGS) entry which is preliminary data.</text>
</comment>
<evidence type="ECO:0000256" key="1">
    <source>
        <dbReference type="SAM" id="MobiDB-lite"/>
    </source>
</evidence>
<dbReference type="EMBL" id="JAAAID010000445">
    <property type="protein sequence ID" value="KAG0017423.1"/>
    <property type="molecule type" value="Genomic_DNA"/>
</dbReference>
<sequence length="230" mass="26013">MRQMQSAEYGESHQKYNRYRIIDQPPRDGETDPHHYHRPRYSIKARDPPKHHDPPTLVKQHNFKPMALAQEKLWRHKVKGISRSIEDKSKAELVKSMAYQHPLVCLTNGTSSAVTKRALGDGTSLQIGVKACVEDITKQVSETKRDGHVPFVSSTIKSCDGTDDEKVIEDNEKEQQGDDDDDDDDDDSNSVIIDTSSFFKFCLHICTASRKRLPSSATGRHVIKTHLSSC</sequence>
<name>A0A9P6MYT4_9FUNG</name>
<dbReference type="AlphaFoldDB" id="A0A9P6MYT4"/>
<organism evidence="2 3">
    <name type="scientific">Entomortierella chlamydospora</name>
    <dbReference type="NCBI Taxonomy" id="101097"/>
    <lineage>
        <taxon>Eukaryota</taxon>
        <taxon>Fungi</taxon>
        <taxon>Fungi incertae sedis</taxon>
        <taxon>Mucoromycota</taxon>
        <taxon>Mortierellomycotina</taxon>
        <taxon>Mortierellomycetes</taxon>
        <taxon>Mortierellales</taxon>
        <taxon>Mortierellaceae</taxon>
        <taxon>Entomortierella</taxon>
    </lineage>
</organism>
<feature type="compositionally biased region" description="Basic and acidic residues" evidence="1">
    <location>
        <begin position="164"/>
        <end position="176"/>
    </location>
</feature>
<feature type="region of interest" description="Disordered" evidence="1">
    <location>
        <begin position="160"/>
        <end position="187"/>
    </location>
</feature>
<feature type="region of interest" description="Disordered" evidence="1">
    <location>
        <begin position="1"/>
        <end position="58"/>
    </location>
</feature>
<feature type="compositionally biased region" description="Basic and acidic residues" evidence="1">
    <location>
        <begin position="25"/>
        <end position="34"/>
    </location>
</feature>